<evidence type="ECO:0000313" key="3">
    <source>
        <dbReference type="EMBL" id="MFD2205895.1"/>
    </source>
</evidence>
<evidence type="ECO:0000259" key="2">
    <source>
        <dbReference type="Pfam" id="PF00266"/>
    </source>
</evidence>
<sequence>MVFPVSDIRALFPALSLSDKSQTRVYLDNPAGTQVPASVAKAVTDYMLTNASNGGGHFTTSVNTDAITLKAHEDAALFLGARSAKEVVIGQSMTSLTFHLSRSICRDFQPGDEIVVSRVEHEGNVGPWLEIAKDKGLTICWVAFDRDSWLIEPENLKAVLSDKTKLVCLNYASNMTGSINDIKTLTRIAQDAGAQVFVDAVQLAPHHLVDVQALGCDFLACSAYKFFGPHLGILWGKEETLASLHAYKGRCVTNELPGRFEAGTPQFELLAGLSATVDYFEGLGRGTSASENRRDLIAAAYKASRDYEEPLTNTLIGGLQQIPGISIVGITNPNRVHQRVPTVSIRHDYINPTDIAKSLSDKGIYVWHGHNYAYEPTRFLGIPEDEGVVRIGLAHYNTEAEVNRVVEAIDTAVAK</sequence>
<dbReference type="PANTHER" id="PTHR43586">
    <property type="entry name" value="CYSTEINE DESULFURASE"/>
    <property type="match status" value="1"/>
</dbReference>
<comment type="caution">
    <text evidence="3">The sequence shown here is derived from an EMBL/GenBank/DDBJ whole genome shotgun (WGS) entry which is preliminary data.</text>
</comment>
<name>A0ABW5BMD0_9PROT</name>
<keyword evidence="1" id="KW-0663">Pyridoxal phosphate</keyword>
<proteinExistence type="predicted"/>
<feature type="domain" description="Aminotransferase class V" evidence="2">
    <location>
        <begin position="25"/>
        <end position="405"/>
    </location>
</feature>
<dbReference type="Gene3D" id="3.90.1150.10">
    <property type="entry name" value="Aspartate Aminotransferase, domain 1"/>
    <property type="match status" value="1"/>
</dbReference>
<dbReference type="InterPro" id="IPR015421">
    <property type="entry name" value="PyrdxlP-dep_Trfase_major"/>
</dbReference>
<dbReference type="EMBL" id="JBHUII010000004">
    <property type="protein sequence ID" value="MFD2205895.1"/>
    <property type="molecule type" value="Genomic_DNA"/>
</dbReference>
<evidence type="ECO:0000313" key="4">
    <source>
        <dbReference type="Proteomes" id="UP001597294"/>
    </source>
</evidence>
<keyword evidence="4" id="KW-1185">Reference proteome</keyword>
<reference evidence="4" key="1">
    <citation type="journal article" date="2019" name="Int. J. Syst. Evol. Microbiol.">
        <title>The Global Catalogue of Microorganisms (GCM) 10K type strain sequencing project: providing services to taxonomists for standard genome sequencing and annotation.</title>
        <authorList>
            <consortium name="The Broad Institute Genomics Platform"/>
            <consortium name="The Broad Institute Genome Sequencing Center for Infectious Disease"/>
            <person name="Wu L."/>
            <person name="Ma J."/>
        </authorList>
    </citation>
    <scope>NUCLEOTIDE SEQUENCE [LARGE SCALE GENOMIC DNA]</scope>
    <source>
        <strain evidence="4">CGMCC 4.7192</strain>
    </source>
</reference>
<organism evidence="3 4">
    <name type="scientific">Kiloniella antarctica</name>
    <dbReference type="NCBI Taxonomy" id="1550907"/>
    <lineage>
        <taxon>Bacteria</taxon>
        <taxon>Pseudomonadati</taxon>
        <taxon>Pseudomonadota</taxon>
        <taxon>Alphaproteobacteria</taxon>
        <taxon>Rhodospirillales</taxon>
        <taxon>Kiloniellaceae</taxon>
        <taxon>Kiloniella</taxon>
    </lineage>
</organism>
<dbReference type="NCBIfam" id="TIGR01976">
    <property type="entry name" value="am_tr_V_VC1184"/>
    <property type="match status" value="1"/>
</dbReference>
<gene>
    <name evidence="3" type="ORF">ACFSKO_09745</name>
</gene>
<dbReference type="InterPro" id="IPR015424">
    <property type="entry name" value="PyrdxlP-dep_Trfase"/>
</dbReference>
<dbReference type="SUPFAM" id="SSF53383">
    <property type="entry name" value="PLP-dependent transferases"/>
    <property type="match status" value="1"/>
</dbReference>
<protein>
    <submittedName>
        <fullName evidence="3">Cysteine desulfurase-like protein</fullName>
    </submittedName>
</protein>
<dbReference type="RefSeq" id="WP_380250947.1">
    <property type="nucleotide sequence ID" value="NZ_JBHUII010000004.1"/>
</dbReference>
<dbReference type="Gene3D" id="3.40.640.10">
    <property type="entry name" value="Type I PLP-dependent aspartate aminotransferase-like (Major domain)"/>
    <property type="match status" value="1"/>
</dbReference>
<dbReference type="PANTHER" id="PTHR43586:SF21">
    <property type="entry name" value="PYRIDOXAL PHOSPHATE (PLP)-DEPENDENT ASPARTATE AMINOTRANSFERASE SUPERFAMILY"/>
    <property type="match status" value="1"/>
</dbReference>
<dbReference type="InterPro" id="IPR015422">
    <property type="entry name" value="PyrdxlP-dep_Trfase_small"/>
</dbReference>
<dbReference type="InterPro" id="IPR011340">
    <property type="entry name" value="Cys_dSase-rel"/>
</dbReference>
<evidence type="ECO:0000256" key="1">
    <source>
        <dbReference type="ARBA" id="ARBA00022898"/>
    </source>
</evidence>
<accession>A0ABW5BMD0</accession>
<dbReference type="Proteomes" id="UP001597294">
    <property type="component" value="Unassembled WGS sequence"/>
</dbReference>
<dbReference type="Pfam" id="PF00266">
    <property type="entry name" value="Aminotran_5"/>
    <property type="match status" value="1"/>
</dbReference>
<dbReference type="InterPro" id="IPR000192">
    <property type="entry name" value="Aminotrans_V_dom"/>
</dbReference>